<dbReference type="AlphaFoldDB" id="A0A8D0GU77"/>
<dbReference type="PANTHER" id="PTHR24169">
    <property type="entry name" value="NUCLEAR FACTOR NF-KAPPA-B PROTEIN"/>
    <property type="match status" value="1"/>
</dbReference>
<dbReference type="PANTHER" id="PTHR24169:SF1">
    <property type="entry name" value="TRANSCRIPTION FACTOR P65"/>
    <property type="match status" value="1"/>
</dbReference>
<organism evidence="1 2">
    <name type="scientific">Sphenodon punctatus</name>
    <name type="common">Tuatara</name>
    <name type="synonym">Hatteria punctata</name>
    <dbReference type="NCBI Taxonomy" id="8508"/>
    <lineage>
        <taxon>Eukaryota</taxon>
        <taxon>Metazoa</taxon>
        <taxon>Chordata</taxon>
        <taxon>Craniata</taxon>
        <taxon>Vertebrata</taxon>
        <taxon>Euteleostomi</taxon>
        <taxon>Lepidosauria</taxon>
        <taxon>Sphenodontia</taxon>
        <taxon>Sphenodontidae</taxon>
        <taxon>Sphenodon</taxon>
    </lineage>
</organism>
<dbReference type="SUPFAM" id="SSF81296">
    <property type="entry name" value="E set domains"/>
    <property type="match status" value="1"/>
</dbReference>
<reference evidence="1" key="1">
    <citation type="submission" date="2025-08" db="UniProtKB">
        <authorList>
            <consortium name="Ensembl"/>
        </authorList>
    </citation>
    <scope>IDENTIFICATION</scope>
</reference>
<dbReference type="GO" id="GO:0035525">
    <property type="term" value="C:NF-kappaB p50/p65 complex"/>
    <property type="evidence" value="ECO:0007669"/>
    <property type="project" value="TreeGrafter"/>
</dbReference>
<dbReference type="GO" id="GO:0045944">
    <property type="term" value="P:positive regulation of transcription by RNA polymerase II"/>
    <property type="evidence" value="ECO:0007669"/>
    <property type="project" value="TreeGrafter"/>
</dbReference>
<evidence type="ECO:0008006" key="3">
    <source>
        <dbReference type="Google" id="ProtNLM"/>
    </source>
</evidence>
<protein>
    <recommendedName>
        <fullName evidence="3">RELA</fullName>
    </recommendedName>
</protein>
<dbReference type="GO" id="GO:0071222">
    <property type="term" value="P:cellular response to lipopolysaccharide"/>
    <property type="evidence" value="ECO:0007669"/>
    <property type="project" value="TreeGrafter"/>
</dbReference>
<dbReference type="Proteomes" id="UP000694392">
    <property type="component" value="Unplaced"/>
</dbReference>
<reference evidence="1" key="2">
    <citation type="submission" date="2025-09" db="UniProtKB">
        <authorList>
            <consortium name="Ensembl"/>
        </authorList>
    </citation>
    <scope>IDENTIFICATION</scope>
</reference>
<evidence type="ECO:0000313" key="1">
    <source>
        <dbReference type="Ensembl" id="ENSSPUP00000011315.1"/>
    </source>
</evidence>
<dbReference type="GO" id="GO:0000981">
    <property type="term" value="F:DNA-binding transcription factor activity, RNA polymerase II-specific"/>
    <property type="evidence" value="ECO:0007669"/>
    <property type="project" value="TreeGrafter"/>
</dbReference>
<dbReference type="GO" id="GO:0005737">
    <property type="term" value="C:cytoplasm"/>
    <property type="evidence" value="ECO:0007669"/>
    <property type="project" value="InterPro"/>
</dbReference>
<proteinExistence type="predicted"/>
<dbReference type="Ensembl" id="ENSSPUT00000012057.1">
    <property type="protein sequence ID" value="ENSSPUP00000011315.1"/>
    <property type="gene ID" value="ENSSPUG00000008683.1"/>
</dbReference>
<sequence>MQLRRPSDKEVSEPMEFRYLPDEGDLHRIEEKRKRTLGTFKSFVQKAPFAVVTPEPHVQRRIAVPKPSPARPSASGLHRFMGATGQLPLTPQAMAQPPGLSYAGPSHCPSTATSAQLNFSTVNLADLSVLGVPSRIHPAEADTEASITDALLNLQFEGGTDPNTMELGGLLDDATYTSLECINTAEFRQLLTEGPPDNQSMLLTYPESITRLVNQRGAEGEQGGSANSFNGLMGILPNEEPLSMVDLDFSTLLTQLNS</sequence>
<dbReference type="GO" id="GO:0033554">
    <property type="term" value="P:cellular response to stress"/>
    <property type="evidence" value="ECO:0007669"/>
    <property type="project" value="TreeGrafter"/>
</dbReference>
<keyword evidence="2" id="KW-1185">Reference proteome</keyword>
<dbReference type="InterPro" id="IPR014756">
    <property type="entry name" value="Ig_E-set"/>
</dbReference>
<dbReference type="GO" id="GO:0045087">
    <property type="term" value="P:innate immune response"/>
    <property type="evidence" value="ECO:0007669"/>
    <property type="project" value="TreeGrafter"/>
</dbReference>
<evidence type="ECO:0000313" key="2">
    <source>
        <dbReference type="Proteomes" id="UP000694392"/>
    </source>
</evidence>
<dbReference type="GO" id="GO:0007249">
    <property type="term" value="P:canonical NF-kappaB signal transduction"/>
    <property type="evidence" value="ECO:0007669"/>
    <property type="project" value="TreeGrafter"/>
</dbReference>
<name>A0A8D0GU77_SPHPU</name>
<accession>A0A8D0GU77</accession>
<dbReference type="GeneTree" id="ENSGT00940000159867"/>
<dbReference type="OMA" id="ECINTAE"/>
<dbReference type="GO" id="GO:0038061">
    <property type="term" value="P:non-canonical NF-kappaB signal transduction"/>
    <property type="evidence" value="ECO:0007669"/>
    <property type="project" value="TreeGrafter"/>
</dbReference>
<dbReference type="InterPro" id="IPR000451">
    <property type="entry name" value="NFkB/Dor"/>
</dbReference>
<dbReference type="GO" id="GO:0006954">
    <property type="term" value="P:inflammatory response"/>
    <property type="evidence" value="ECO:0007669"/>
    <property type="project" value="TreeGrafter"/>
</dbReference>
<dbReference type="GO" id="GO:0000978">
    <property type="term" value="F:RNA polymerase II cis-regulatory region sequence-specific DNA binding"/>
    <property type="evidence" value="ECO:0007669"/>
    <property type="project" value="TreeGrafter"/>
</dbReference>
<dbReference type="GO" id="GO:0034097">
    <property type="term" value="P:response to cytokine"/>
    <property type="evidence" value="ECO:0007669"/>
    <property type="project" value="TreeGrafter"/>
</dbReference>